<feature type="compositionally biased region" description="Low complexity" evidence="2">
    <location>
        <begin position="572"/>
        <end position="590"/>
    </location>
</feature>
<reference evidence="4" key="2">
    <citation type="submission" date="2021-04" db="EMBL/GenBank/DDBJ databases">
        <authorList>
            <person name="Gilroy R."/>
        </authorList>
    </citation>
    <scope>NUCLEOTIDE SEQUENCE</scope>
    <source>
        <strain evidence="4">USASDec5-558</strain>
    </source>
</reference>
<gene>
    <name evidence="4" type="ORF">H9850_02025</name>
</gene>
<feature type="region of interest" description="Disordered" evidence="2">
    <location>
        <begin position="221"/>
        <end position="242"/>
    </location>
</feature>
<dbReference type="EMBL" id="DXEV01000039">
    <property type="protein sequence ID" value="HIX56234.1"/>
    <property type="molecule type" value="Genomic_DNA"/>
</dbReference>
<sequence>MFLQSAEIQNFRGIRHLKVDFEQDTTVMIGENAWGKSSLLYALFMILGRGEDHLCSFSAEDLYIPIRLDADQESTGEAESGHIATLDSTGSSSSTALLTASVATGTATAGTAAATSAAPVIKPVPQNNSEVFAQAAQSSVSSHPSMNQAAAAHLKESSFYKFLQEQGLAELEPLKIITTKNYQRRYYRVPKGDGTYIIHIIDLPTNIEAVQDSLKEAIKSQHQALSKNNGAKRKTAPAPKSRPQQYIDALASFLAPQQQQLITPDPRFHNHLHVGVPFSSRDPAVAATDGSLVSPNGLFGSKIVSEDKEKTAGFTAKSAAISQSGATATTASTMAAQTANGSSAGVKQSSLEQKLKGREALFEALRRGQAAEAQYERDHPLHYVPSRSELMQRAQNVLRGREHLEQEAIASAQEDVAFYQSDVFTSKVERIVIDLIFCESAYGVVNKVERFASLKPACYLGEDGLYRIHYRISAAMQMQPNGPDGQVGQGGQGGSAAPKFVTTHELLNARGEPIENAQSIIRELIILNPLLRLRDRRMLKPHLDPQESLMQEPSCQIFTTVEQVQAATQAAQETVASSSSSASTSASVAEGDAKEPTQEGKQGSAQGANHEGTNALAGHHGQVDERDMQAISHFFTDIALDDDFTSRQIKDGIEVLNTIASKYLINYQSNNLSTAYELAANGSQKRTVRDIISHPISLGSLRSLQAALSDNKPSRAKFLLALLAGALLMSRGQREIDEYSRPILILEDIESRFHPTLLLNLWAILQLLPIQKIVTTNSAQLLSAVPMSKLRRLCKQYYDVRCYSMRDRAFSEDDARKIAFHIRMKSPSTLFARCWILVEGETEVWVLNEIANALDFNLSCSGVAIVEFAQCGLNPLIKLAKQLGIAYHVLTDGDDAGRHYAQIVCDFVGNHNLPEHLSVMPHVDIEHYLYSAGFADVYQKAAGLTLNTPKYKFVHGALQNMGLSERDASFWASPRNKLDRVICSSPASSSAVATASASAVATASDSATRNSSSTSLQGASVAGAGKNKGKGKISGKAAAAAAAAALKAKGIKAKKGDKQDPIHINARDYELKTHSLDSVVKTILHYNLGNHREALTKAINRGRIQGQSKKSQLLDIKEVSRGDVNNFYQYTHNLIMSMPRPHQNLTKRQSQILNFLKSERALWLEVVNHNQQRLNKQLRQAQAAAKIAAEQQYAEQLKSMQDKLAAGEGADSAAAAAAAAATDAVASTAVAAVAAQEPVAAQSKDKSDTREQGGSPCGCKEAMAKAQLPEGRAERERLNGQNANDFYGALSPKELSKQGFSMSKVIDKAIHKKTKPGMAILVSEAILQRGAESVPQLFSTLFCKVKRLAQSELPFD</sequence>
<accession>A0A9D1WBM5</accession>
<dbReference type="Pfam" id="PF11398">
    <property type="entry name" value="DUF2813"/>
    <property type="match status" value="3"/>
</dbReference>
<evidence type="ECO:0000259" key="3">
    <source>
        <dbReference type="Pfam" id="PF20469"/>
    </source>
</evidence>
<dbReference type="InterPro" id="IPR022602">
    <property type="entry name" value="DUF2813"/>
</dbReference>
<evidence type="ECO:0000313" key="4">
    <source>
        <dbReference type="EMBL" id="HIX56234.1"/>
    </source>
</evidence>
<dbReference type="SUPFAM" id="SSF52540">
    <property type="entry name" value="P-loop containing nucleoside triphosphate hydrolases"/>
    <property type="match status" value="1"/>
</dbReference>
<dbReference type="InterPro" id="IPR027417">
    <property type="entry name" value="P-loop_NTPase"/>
</dbReference>
<feature type="compositionally biased region" description="Low complexity" evidence="2">
    <location>
        <begin position="1003"/>
        <end position="1025"/>
    </location>
</feature>
<evidence type="ECO:0000256" key="2">
    <source>
        <dbReference type="SAM" id="MobiDB-lite"/>
    </source>
</evidence>
<dbReference type="Proteomes" id="UP000886829">
    <property type="component" value="Unassembled WGS sequence"/>
</dbReference>
<keyword evidence="1" id="KW-0175">Coiled coil</keyword>
<evidence type="ECO:0000313" key="5">
    <source>
        <dbReference type="Proteomes" id="UP000886829"/>
    </source>
</evidence>
<feature type="region of interest" description="Disordered" evidence="2">
    <location>
        <begin position="1003"/>
        <end position="1030"/>
    </location>
</feature>
<dbReference type="Gene3D" id="3.40.50.300">
    <property type="entry name" value="P-loop containing nucleotide triphosphate hydrolases"/>
    <property type="match status" value="1"/>
</dbReference>
<name>A0A9D1WBM5_9GAMM</name>
<comment type="caution">
    <text evidence="4">The sequence shown here is derived from an EMBL/GenBank/DDBJ whole genome shotgun (WGS) entry which is preliminary data.</text>
</comment>
<proteinExistence type="predicted"/>
<feature type="domain" description="OLD protein-like TOPRIM" evidence="3">
    <location>
        <begin position="830"/>
        <end position="894"/>
    </location>
</feature>
<dbReference type="Pfam" id="PF20469">
    <property type="entry name" value="OLD-like_TOPRIM"/>
    <property type="match status" value="1"/>
</dbReference>
<dbReference type="PANTHER" id="PTHR43581">
    <property type="entry name" value="ATP/GTP PHOSPHATASE"/>
    <property type="match status" value="1"/>
</dbReference>
<feature type="region of interest" description="Disordered" evidence="2">
    <location>
        <begin position="1237"/>
        <end position="1272"/>
    </location>
</feature>
<dbReference type="InterPro" id="IPR034139">
    <property type="entry name" value="TOPRIM_OLD"/>
</dbReference>
<feature type="region of interest" description="Disordered" evidence="2">
    <location>
        <begin position="572"/>
        <end position="616"/>
    </location>
</feature>
<feature type="coiled-coil region" evidence="1">
    <location>
        <begin position="1164"/>
        <end position="1191"/>
    </location>
</feature>
<evidence type="ECO:0000256" key="1">
    <source>
        <dbReference type="SAM" id="Coils"/>
    </source>
</evidence>
<dbReference type="CDD" id="cd01026">
    <property type="entry name" value="TOPRIM_OLD"/>
    <property type="match status" value="1"/>
</dbReference>
<dbReference type="InterPro" id="IPR051396">
    <property type="entry name" value="Bact_Antivir_Def_Nuclease"/>
</dbReference>
<organism evidence="4 5">
    <name type="scientific">Candidatus Anaerobiospirillum pullistercoris</name>
    <dbReference type="NCBI Taxonomy" id="2838452"/>
    <lineage>
        <taxon>Bacteria</taxon>
        <taxon>Pseudomonadati</taxon>
        <taxon>Pseudomonadota</taxon>
        <taxon>Gammaproteobacteria</taxon>
        <taxon>Aeromonadales</taxon>
        <taxon>Succinivibrionaceae</taxon>
        <taxon>Anaerobiospirillum</taxon>
    </lineage>
</organism>
<dbReference type="PANTHER" id="PTHR43581:SF4">
    <property type="entry name" value="ATP_GTP PHOSPHATASE"/>
    <property type="match status" value="1"/>
</dbReference>
<reference evidence="4" key="1">
    <citation type="journal article" date="2021" name="PeerJ">
        <title>Extensive microbial diversity within the chicken gut microbiome revealed by metagenomics and culture.</title>
        <authorList>
            <person name="Gilroy R."/>
            <person name="Ravi A."/>
            <person name="Getino M."/>
            <person name="Pursley I."/>
            <person name="Horton D.L."/>
            <person name="Alikhan N.F."/>
            <person name="Baker D."/>
            <person name="Gharbi K."/>
            <person name="Hall N."/>
            <person name="Watson M."/>
            <person name="Adriaenssens E.M."/>
            <person name="Foster-Nyarko E."/>
            <person name="Jarju S."/>
            <person name="Secka A."/>
            <person name="Antonio M."/>
            <person name="Oren A."/>
            <person name="Chaudhuri R.R."/>
            <person name="La Ragione R."/>
            <person name="Hildebrand F."/>
            <person name="Pallen M.J."/>
        </authorList>
    </citation>
    <scope>NUCLEOTIDE SEQUENCE</scope>
    <source>
        <strain evidence="4">USASDec5-558</strain>
    </source>
</reference>
<protein>
    <submittedName>
        <fullName evidence="4">DUF2813 domain-containing protein</fullName>
    </submittedName>
</protein>